<keyword evidence="2" id="KW-1185">Reference proteome</keyword>
<name>A0ACC0D3X8_9PEZI</name>
<evidence type="ECO:0000313" key="2">
    <source>
        <dbReference type="Proteomes" id="UP001497680"/>
    </source>
</evidence>
<evidence type="ECO:0000313" key="1">
    <source>
        <dbReference type="EMBL" id="KAI6087267.1"/>
    </source>
</evidence>
<accession>A0ACC0D3X8</accession>
<sequence>MGSVQDSDDVKPVGSYPPSGIDVLIVGTGLAGLTASIECKRKGHNVRIIERHDDINTAGDMYFMGQSATKFFRHWPELSREYQLISMNNAWIETFKHDGERMITPKKVADRLRQTGMDPNKPPGAFQMRPLIYRMYLNEVERQGIKIQFGHKVVDYWEDQERQKAGVVTEKGERFEADIVIAADGVGSKCQKLVGGQVRAMSSGRAMWRAAFPIHHLDKNPELKEFLKMGGHNRDEPMVRTWLGPGTYAMVLIRRETCVWLMNHDVTGSEEESWTHTVESDDVLRNMDKGLGSSTWDPRIKELIKITPPKTIVNFELFWRNPQPSWTSPGDRVVLIGDAAHSFLPASGNGATQAIEDAVSIATCLQIGGSKEKVPEAVRTHVRFRYIRCSCAQKMGFANAERLQHTDWDKVKVNPKLAQPQLPSWIWKHDPESYAYENYEKMAETIRQGVPFDQVDPNVVPVNYPPGYKYEPWNIVDMEEEVQKATVNMGSGNWE</sequence>
<dbReference type="EMBL" id="MU394309">
    <property type="protein sequence ID" value="KAI6087267.1"/>
    <property type="molecule type" value="Genomic_DNA"/>
</dbReference>
<proteinExistence type="predicted"/>
<comment type="caution">
    <text evidence="1">The sequence shown here is derived from an EMBL/GenBank/DDBJ whole genome shotgun (WGS) entry which is preliminary data.</text>
</comment>
<organism evidence="1 2">
    <name type="scientific">Hypoxylon rubiginosum</name>
    <dbReference type="NCBI Taxonomy" id="110542"/>
    <lineage>
        <taxon>Eukaryota</taxon>
        <taxon>Fungi</taxon>
        <taxon>Dikarya</taxon>
        <taxon>Ascomycota</taxon>
        <taxon>Pezizomycotina</taxon>
        <taxon>Sordariomycetes</taxon>
        <taxon>Xylariomycetidae</taxon>
        <taxon>Xylariales</taxon>
        <taxon>Hypoxylaceae</taxon>
        <taxon>Hypoxylon</taxon>
    </lineage>
</organism>
<protein>
    <submittedName>
        <fullName evidence="1">FAD/NAD(P)-binding domain-containing protein</fullName>
    </submittedName>
</protein>
<gene>
    <name evidence="1" type="ORF">F4821DRAFT_116747</name>
</gene>
<reference evidence="1 2" key="1">
    <citation type="journal article" date="2022" name="New Phytol.">
        <title>Ecological generalism drives hyperdiversity of secondary metabolite gene clusters in xylarialean endophytes.</title>
        <authorList>
            <person name="Franco M.E.E."/>
            <person name="Wisecaver J.H."/>
            <person name="Arnold A.E."/>
            <person name="Ju Y.M."/>
            <person name="Slot J.C."/>
            <person name="Ahrendt S."/>
            <person name="Moore L.P."/>
            <person name="Eastman K.E."/>
            <person name="Scott K."/>
            <person name="Konkel Z."/>
            <person name="Mondo S.J."/>
            <person name="Kuo A."/>
            <person name="Hayes R.D."/>
            <person name="Haridas S."/>
            <person name="Andreopoulos B."/>
            <person name="Riley R."/>
            <person name="LaButti K."/>
            <person name="Pangilinan J."/>
            <person name="Lipzen A."/>
            <person name="Amirebrahimi M."/>
            <person name="Yan J."/>
            <person name="Adam C."/>
            <person name="Keymanesh K."/>
            <person name="Ng V."/>
            <person name="Louie K."/>
            <person name="Northen T."/>
            <person name="Drula E."/>
            <person name="Henrissat B."/>
            <person name="Hsieh H.M."/>
            <person name="Youens-Clark K."/>
            <person name="Lutzoni F."/>
            <person name="Miadlikowska J."/>
            <person name="Eastwood D.C."/>
            <person name="Hamelin R.C."/>
            <person name="Grigoriev I.V."/>
            <person name="U'Ren J.M."/>
        </authorList>
    </citation>
    <scope>NUCLEOTIDE SEQUENCE [LARGE SCALE GENOMIC DNA]</scope>
    <source>
        <strain evidence="1 2">ER1909</strain>
    </source>
</reference>
<dbReference type="Proteomes" id="UP001497680">
    <property type="component" value="Unassembled WGS sequence"/>
</dbReference>